<protein>
    <submittedName>
        <fullName evidence="1">Uncharacterized protein</fullName>
    </submittedName>
</protein>
<organism evidence="1 2">
    <name type="scientific">Thiorhodovibrio winogradskyi</name>
    <dbReference type="NCBI Taxonomy" id="77007"/>
    <lineage>
        <taxon>Bacteria</taxon>
        <taxon>Pseudomonadati</taxon>
        <taxon>Pseudomonadota</taxon>
        <taxon>Gammaproteobacteria</taxon>
        <taxon>Chromatiales</taxon>
        <taxon>Chromatiaceae</taxon>
        <taxon>Thiorhodovibrio</taxon>
    </lineage>
</organism>
<evidence type="ECO:0000313" key="2">
    <source>
        <dbReference type="Proteomes" id="UP001432180"/>
    </source>
</evidence>
<accession>A0ABZ0SF31</accession>
<evidence type="ECO:0000313" key="1">
    <source>
        <dbReference type="EMBL" id="WPL18898.1"/>
    </source>
</evidence>
<dbReference type="EMBL" id="CP121472">
    <property type="protein sequence ID" value="WPL18898.1"/>
    <property type="molecule type" value="Genomic_DNA"/>
</dbReference>
<name>A0ABZ0SF31_9GAMM</name>
<gene>
    <name evidence="1" type="ORF">Thiowin_03989</name>
</gene>
<dbReference type="Proteomes" id="UP001432180">
    <property type="component" value="Chromosome"/>
</dbReference>
<keyword evidence="2" id="KW-1185">Reference proteome</keyword>
<dbReference type="RefSeq" id="WP_328984633.1">
    <property type="nucleotide sequence ID" value="NZ_CP121472.1"/>
</dbReference>
<proteinExistence type="predicted"/>
<reference evidence="1 2" key="1">
    <citation type="journal article" date="2023" name="Microorganisms">
        <title>Thiorhodovibrio frisius and Trv. litoralis spp. nov., Two Novel Members from a Clade of Fastidious Purple Sulfur Bacteria That Exhibit Unique Red-Shifted Light-Harvesting Capabilities.</title>
        <authorList>
            <person name="Methner A."/>
            <person name="Kuzyk S.B."/>
            <person name="Petersen J."/>
            <person name="Bauer S."/>
            <person name="Brinkmann H."/>
            <person name="Sichau K."/>
            <person name="Wanner G."/>
            <person name="Wolf J."/>
            <person name="Neumann-Schaal M."/>
            <person name="Henke P."/>
            <person name="Tank M."/>
            <person name="Sproer C."/>
            <person name="Bunk B."/>
            <person name="Overmann J."/>
        </authorList>
    </citation>
    <scope>NUCLEOTIDE SEQUENCE [LARGE SCALE GENOMIC DNA]</scope>
    <source>
        <strain evidence="1 2">DSM 6702</strain>
    </source>
</reference>
<sequence>MMEAQQPQLIDIKTAVQRARNQAKELFEPESLTNLALEEVGFDEDDQHWLITLGYDSPHHIKRQTGPKHFPTIEEERKREYKVFRIDPKDGHLISITLRNL</sequence>